<reference evidence="3" key="1">
    <citation type="submission" date="2023-06" db="EMBL/GenBank/DDBJ databases">
        <title>Survivors Of The Sea: Transcriptome response of Skeletonema marinoi to long-term dormancy.</title>
        <authorList>
            <person name="Pinder M.I.M."/>
            <person name="Kourtchenko O."/>
            <person name="Robertson E.K."/>
            <person name="Larsson T."/>
            <person name="Maumus F."/>
            <person name="Osuna-Cruz C.M."/>
            <person name="Vancaester E."/>
            <person name="Stenow R."/>
            <person name="Vandepoele K."/>
            <person name="Ploug H."/>
            <person name="Bruchert V."/>
            <person name="Godhe A."/>
            <person name="Topel M."/>
        </authorList>
    </citation>
    <scope>NUCLEOTIDE SEQUENCE</scope>
    <source>
        <strain evidence="3">R05AC</strain>
    </source>
</reference>
<dbReference type="PANTHER" id="PTHR21574:SF0">
    <property type="entry name" value="CENTROSOMAL PROTEIN OF 120 KDA"/>
    <property type="match status" value="1"/>
</dbReference>
<evidence type="ECO:0000313" key="4">
    <source>
        <dbReference type="Proteomes" id="UP001224775"/>
    </source>
</evidence>
<protein>
    <submittedName>
        <fullName evidence="3">Uncharacterized protein</fullName>
    </submittedName>
</protein>
<comment type="caution">
    <text evidence="3">The sequence shown here is derived from an EMBL/GenBank/DDBJ whole genome shotgun (WGS) entry which is preliminary data.</text>
</comment>
<keyword evidence="4" id="KW-1185">Reference proteome</keyword>
<dbReference type="Proteomes" id="UP001224775">
    <property type="component" value="Unassembled WGS sequence"/>
</dbReference>
<dbReference type="PANTHER" id="PTHR21574">
    <property type="entry name" value="CENTROSOMAL PROTEIN OF 120 KDA"/>
    <property type="match status" value="1"/>
</dbReference>
<sequence>MVQATSVPKEPSPKQSKEGETVKVEEGTVKETAKEETERKRCSNIDNDDAHRRRETQLLEKEAQLQMREDQLSKKEKQLYESLASLENRRLEWEQSKHQEELTWQEKLRSKEAEMMGILEERITQNEKERLSSIDKTRSEYEQLEKRLTKAIVEVEAKDRAQKELQESHQHEYNRKLAELELREKLVKKEMKHTVEIEQAKAAAALEQAVLAKKEAAAAAKKVKQVEAEMDELREKHRKTPEAALLQQLAEIKGQLADSERRIEAVKAEKNQVLQDKEKFRINVKKLAKALRQERDKAVKRKEESHQNVRLSYDDSSGQFVLGGEESEVHRILQDLSKLTQKHGTLESNRGSPVPLPLPSRPLGMDEVLDNISLSFLNEAKHCSK</sequence>
<feature type="coiled-coil region" evidence="1">
    <location>
        <begin position="58"/>
        <end position="103"/>
    </location>
</feature>
<evidence type="ECO:0000313" key="3">
    <source>
        <dbReference type="EMBL" id="KAK1741443.1"/>
    </source>
</evidence>
<accession>A0AAD8Y881</accession>
<feature type="coiled-coil region" evidence="1">
    <location>
        <begin position="134"/>
        <end position="308"/>
    </location>
</feature>
<dbReference type="EMBL" id="JATAAI010000013">
    <property type="protein sequence ID" value="KAK1741443.1"/>
    <property type="molecule type" value="Genomic_DNA"/>
</dbReference>
<feature type="region of interest" description="Disordered" evidence="2">
    <location>
        <begin position="1"/>
        <end position="55"/>
    </location>
</feature>
<organism evidence="3 4">
    <name type="scientific">Skeletonema marinoi</name>
    <dbReference type="NCBI Taxonomy" id="267567"/>
    <lineage>
        <taxon>Eukaryota</taxon>
        <taxon>Sar</taxon>
        <taxon>Stramenopiles</taxon>
        <taxon>Ochrophyta</taxon>
        <taxon>Bacillariophyta</taxon>
        <taxon>Coscinodiscophyceae</taxon>
        <taxon>Thalassiosirophycidae</taxon>
        <taxon>Thalassiosirales</taxon>
        <taxon>Skeletonemataceae</taxon>
        <taxon>Skeletonema</taxon>
        <taxon>Skeletonema marinoi-dohrnii complex</taxon>
    </lineage>
</organism>
<gene>
    <name evidence="3" type="ORF">QTG54_007921</name>
</gene>
<dbReference type="AlphaFoldDB" id="A0AAD8Y881"/>
<feature type="compositionally biased region" description="Polar residues" evidence="2">
    <location>
        <begin position="340"/>
        <end position="349"/>
    </location>
</feature>
<keyword evidence="1" id="KW-0175">Coiled coil</keyword>
<name>A0AAD8Y881_9STRA</name>
<feature type="region of interest" description="Disordered" evidence="2">
    <location>
        <begin position="340"/>
        <end position="362"/>
    </location>
</feature>
<dbReference type="InterPro" id="IPR039893">
    <property type="entry name" value="CEP120-like"/>
</dbReference>
<dbReference type="GO" id="GO:0005815">
    <property type="term" value="C:microtubule organizing center"/>
    <property type="evidence" value="ECO:0007669"/>
    <property type="project" value="TreeGrafter"/>
</dbReference>
<dbReference type="GO" id="GO:0010564">
    <property type="term" value="P:regulation of cell cycle process"/>
    <property type="evidence" value="ECO:0007669"/>
    <property type="project" value="TreeGrafter"/>
</dbReference>
<proteinExistence type="predicted"/>
<feature type="compositionally biased region" description="Basic and acidic residues" evidence="2">
    <location>
        <begin position="11"/>
        <end position="55"/>
    </location>
</feature>
<evidence type="ECO:0000256" key="2">
    <source>
        <dbReference type="SAM" id="MobiDB-lite"/>
    </source>
</evidence>
<evidence type="ECO:0000256" key="1">
    <source>
        <dbReference type="SAM" id="Coils"/>
    </source>
</evidence>